<protein>
    <submittedName>
        <fullName evidence="2">Uncharacterized protein</fullName>
    </submittedName>
</protein>
<gene>
    <name evidence="2" type="ORF">EIP91_002812</name>
</gene>
<reference evidence="2 3" key="1">
    <citation type="submission" date="2018-11" db="EMBL/GenBank/DDBJ databases">
        <title>Genome assembly of Steccherinum ochraceum LE-BIN_3174, the white-rot fungus of the Steccherinaceae family (The Residual Polyporoid clade, Polyporales, Basidiomycota).</title>
        <authorList>
            <person name="Fedorova T.V."/>
            <person name="Glazunova O.A."/>
            <person name="Landesman E.O."/>
            <person name="Moiseenko K.V."/>
            <person name="Psurtseva N.V."/>
            <person name="Savinova O.S."/>
            <person name="Shakhova N.V."/>
            <person name="Tyazhelova T.V."/>
            <person name="Vasina D.V."/>
        </authorList>
    </citation>
    <scope>NUCLEOTIDE SEQUENCE [LARGE SCALE GENOMIC DNA]</scope>
    <source>
        <strain evidence="2 3">LE-BIN_3174</strain>
    </source>
</reference>
<feature type="signal peptide" evidence="1">
    <location>
        <begin position="1"/>
        <end position="22"/>
    </location>
</feature>
<keyword evidence="1" id="KW-0732">Signal</keyword>
<name>A0A4R0RDZ8_9APHY</name>
<accession>A0A4R0RDZ8</accession>
<evidence type="ECO:0000313" key="3">
    <source>
        <dbReference type="Proteomes" id="UP000292702"/>
    </source>
</evidence>
<dbReference type="Proteomes" id="UP000292702">
    <property type="component" value="Unassembled WGS sequence"/>
</dbReference>
<dbReference type="EMBL" id="RWJN01000187">
    <property type="protein sequence ID" value="TCD65326.1"/>
    <property type="molecule type" value="Genomic_DNA"/>
</dbReference>
<comment type="caution">
    <text evidence="2">The sequence shown here is derived from an EMBL/GenBank/DDBJ whole genome shotgun (WGS) entry which is preliminary data.</text>
</comment>
<dbReference type="AlphaFoldDB" id="A0A4R0RDZ8"/>
<evidence type="ECO:0000256" key="1">
    <source>
        <dbReference type="SAM" id="SignalP"/>
    </source>
</evidence>
<sequence length="67" mass="7336">MHARSGLVLLGLAAALVTPAFSHDVYAREDLSLNSVGQHQAYHNAVRRLVDSLGLKREEVAELLARE</sequence>
<organism evidence="2 3">
    <name type="scientific">Steccherinum ochraceum</name>
    <dbReference type="NCBI Taxonomy" id="92696"/>
    <lineage>
        <taxon>Eukaryota</taxon>
        <taxon>Fungi</taxon>
        <taxon>Dikarya</taxon>
        <taxon>Basidiomycota</taxon>
        <taxon>Agaricomycotina</taxon>
        <taxon>Agaricomycetes</taxon>
        <taxon>Polyporales</taxon>
        <taxon>Steccherinaceae</taxon>
        <taxon>Steccherinum</taxon>
    </lineage>
</organism>
<evidence type="ECO:0000313" key="2">
    <source>
        <dbReference type="EMBL" id="TCD65326.1"/>
    </source>
</evidence>
<keyword evidence="3" id="KW-1185">Reference proteome</keyword>
<proteinExistence type="predicted"/>
<feature type="chain" id="PRO_5020390314" evidence="1">
    <location>
        <begin position="23"/>
        <end position="67"/>
    </location>
</feature>